<keyword evidence="2" id="KW-0966">Cell projection</keyword>
<accession>A0ABU8RWU6</accession>
<dbReference type="RefSeq" id="WP_339587428.1">
    <property type="nucleotide sequence ID" value="NZ_JBBHJZ010000002.1"/>
</dbReference>
<proteinExistence type="predicted"/>
<name>A0ABU8RWU6_9SPHN</name>
<dbReference type="InterPro" id="IPR001543">
    <property type="entry name" value="FliN-like_C"/>
</dbReference>
<keyword evidence="2" id="KW-0969">Cilium</keyword>
<protein>
    <submittedName>
        <fullName evidence="2">FliM/FliN family flagellar motor switch protein</fullName>
    </submittedName>
</protein>
<dbReference type="SUPFAM" id="SSF101801">
    <property type="entry name" value="Surface presentation of antigens (SPOA)"/>
    <property type="match status" value="1"/>
</dbReference>
<reference evidence="2 3" key="1">
    <citation type="submission" date="2024-03" db="EMBL/GenBank/DDBJ databases">
        <authorList>
            <person name="Jo J.-H."/>
        </authorList>
    </citation>
    <scope>NUCLEOTIDE SEQUENCE [LARGE SCALE GENOMIC DNA]</scope>
    <source>
        <strain evidence="2 3">PS1R-30</strain>
    </source>
</reference>
<comment type="caution">
    <text evidence="2">The sequence shown here is derived from an EMBL/GenBank/DDBJ whole genome shotgun (WGS) entry which is preliminary data.</text>
</comment>
<evidence type="ECO:0000259" key="1">
    <source>
        <dbReference type="Pfam" id="PF01052"/>
    </source>
</evidence>
<evidence type="ECO:0000313" key="3">
    <source>
        <dbReference type="Proteomes" id="UP001361239"/>
    </source>
</evidence>
<organism evidence="2 3">
    <name type="scientific">Novosphingobium anseongense</name>
    <dbReference type="NCBI Taxonomy" id="3133436"/>
    <lineage>
        <taxon>Bacteria</taxon>
        <taxon>Pseudomonadati</taxon>
        <taxon>Pseudomonadota</taxon>
        <taxon>Alphaproteobacteria</taxon>
        <taxon>Sphingomonadales</taxon>
        <taxon>Sphingomonadaceae</taxon>
        <taxon>Novosphingobium</taxon>
    </lineage>
</organism>
<keyword evidence="2" id="KW-0282">Flagellum</keyword>
<keyword evidence="3" id="KW-1185">Reference proteome</keyword>
<dbReference type="EMBL" id="JBBHJZ010000002">
    <property type="protein sequence ID" value="MEJ5977491.1"/>
    <property type="molecule type" value="Genomic_DNA"/>
</dbReference>
<dbReference type="Gene3D" id="2.30.330.10">
    <property type="entry name" value="SpoA-like"/>
    <property type="match status" value="1"/>
</dbReference>
<dbReference type="InterPro" id="IPR036429">
    <property type="entry name" value="SpoA-like_sf"/>
</dbReference>
<feature type="domain" description="Flagellar motor switch protein FliN-like C-terminal" evidence="1">
    <location>
        <begin position="232"/>
        <end position="295"/>
    </location>
</feature>
<gene>
    <name evidence="2" type="ORF">WG901_12650</name>
</gene>
<sequence length="297" mass="30661">MKPERAFVADRMAAQHCPELLRSQDAAPVQIAPALTRLGDGLARVLSAALAPLSAGEPPLVRSTGPRECTMSELGETIAPLAANALLTLGAPDMSALASLDAEAVLRMVDRAFGGRGVAPSPLPTSFPLSAELMIGRLEAVVVQALGQALGLGGAVQPVRRDGCINQLAPFADGEELGVLTLEVDDPGRAPWTVTVAIPRTALIKMFGEGERSAPKVARAGNSNPAHEPFGAVPLTISAVLVDMRIGFAELSNLQPGQIIPVAVARSIPLKVGDKTIATGTIGALDDRVAVQVSQAF</sequence>
<dbReference type="Proteomes" id="UP001361239">
    <property type="component" value="Unassembled WGS sequence"/>
</dbReference>
<dbReference type="Pfam" id="PF01052">
    <property type="entry name" value="FliMN_C"/>
    <property type="match status" value="1"/>
</dbReference>
<evidence type="ECO:0000313" key="2">
    <source>
        <dbReference type="EMBL" id="MEJ5977491.1"/>
    </source>
</evidence>